<organism evidence="2 3">
    <name type="scientific">Devosia crocina</name>
    <dbReference type="NCBI Taxonomy" id="429728"/>
    <lineage>
        <taxon>Bacteria</taxon>
        <taxon>Pseudomonadati</taxon>
        <taxon>Pseudomonadota</taxon>
        <taxon>Alphaproteobacteria</taxon>
        <taxon>Hyphomicrobiales</taxon>
        <taxon>Devosiaceae</taxon>
        <taxon>Devosia</taxon>
    </lineage>
</organism>
<evidence type="ECO:0000313" key="3">
    <source>
        <dbReference type="Proteomes" id="UP000199074"/>
    </source>
</evidence>
<sequence>MQGIELSRRFFTELVAPWLATVAPDLRYSAALMGYGSELLRFDDETSKDHNWGPRVHIHLTERDFVEYARPLVAAFEAIMPKTFAGEPIGWRQRPHPAADGPDAIGAISHGLEFHTLEGRLFAAIGLRDLEAMTLEHWLSIPEQKLLAFTAGAVFRDDGGRLTALRSRLAYFPDDVWYYRIASQWARIREQQAFVGRTGQVGDGLGSRVIAARLVQDVMTLAFLLERRYAPYPKWFGSGFAQLSIAPRLLPHLQAALAADHWEDRGEALAYGYRVLGEIQAEKSIAPFVPRLGPYFDRPFITINVDDAVSAAHGAISSSEIASLPVLGAIDQVSDLTPLLVDAERSRRTAAALLRSNP</sequence>
<keyword evidence="3" id="KW-1185">Reference proteome</keyword>
<dbReference type="AlphaFoldDB" id="A0A1I7NPK1"/>
<protein>
    <recommendedName>
        <fullName evidence="1">DUF4037 domain-containing protein</fullName>
    </recommendedName>
</protein>
<name>A0A1I7NPK1_9HYPH</name>
<evidence type="ECO:0000259" key="1">
    <source>
        <dbReference type="Pfam" id="PF13228"/>
    </source>
</evidence>
<dbReference type="OrthoDB" id="3030at2"/>
<dbReference type="Proteomes" id="UP000199074">
    <property type="component" value="Unassembled WGS sequence"/>
</dbReference>
<gene>
    <name evidence="2" type="ORF">SAMN05216456_2546</name>
</gene>
<dbReference type="EMBL" id="FPCK01000002">
    <property type="protein sequence ID" value="SFV36559.1"/>
    <property type="molecule type" value="Genomic_DNA"/>
</dbReference>
<dbReference type="STRING" id="429728.SAMN05216456_2546"/>
<dbReference type="RefSeq" id="WP_092425096.1">
    <property type="nucleotide sequence ID" value="NZ_FPCK01000002.1"/>
</dbReference>
<evidence type="ECO:0000313" key="2">
    <source>
        <dbReference type="EMBL" id="SFV36559.1"/>
    </source>
</evidence>
<proteinExistence type="predicted"/>
<dbReference type="Pfam" id="PF13228">
    <property type="entry name" value="DUF4037"/>
    <property type="match status" value="1"/>
</dbReference>
<reference evidence="2 3" key="1">
    <citation type="submission" date="2016-10" db="EMBL/GenBank/DDBJ databases">
        <authorList>
            <person name="de Groot N.N."/>
        </authorList>
    </citation>
    <scope>NUCLEOTIDE SEQUENCE [LARGE SCALE GENOMIC DNA]</scope>
    <source>
        <strain evidence="2 3">IPL20</strain>
    </source>
</reference>
<feature type="domain" description="DUF4037" evidence="1">
    <location>
        <begin position="138"/>
        <end position="236"/>
    </location>
</feature>
<accession>A0A1I7NPK1</accession>
<dbReference type="InterPro" id="IPR025117">
    <property type="entry name" value="DUF4037"/>
</dbReference>